<sequence length="158" mass="17913">MAQKNMQVSIVQDNFPKLQRAIEDMSKYELHVGIFGEDDSGGDSYVMIANVHEFGFKRLNIPERSFMRSTFDEKESEWVKFMEDRMNRVFAFKMSVEQMYEQLGAKIVSDIQDKIRAIDSPPNAASTIKQKGSSNPLIDKGAAGGLLSRITWKVRAIG</sequence>
<gene>
    <name evidence="1" type="ORF">AAV35_012700</name>
    <name evidence="2" type="ORF">MJ3_13634</name>
</gene>
<proteinExistence type="predicted"/>
<keyword evidence="3" id="KW-1185">Reference proteome</keyword>
<dbReference type="STRING" id="1230341.AAV35_012700"/>
<evidence type="ECO:0000313" key="1">
    <source>
        <dbReference type="EMBL" id="AKG05525.1"/>
    </source>
</evidence>
<protein>
    <submittedName>
        <fullName evidence="2">Uncharacterized protein</fullName>
    </submittedName>
</protein>
<dbReference type="eggNOG" id="ENOG5032GHE">
    <property type="taxonomic scope" value="Bacteria"/>
</dbReference>
<accession>K2FH87</accession>
<organism evidence="2 3">
    <name type="scientific">Salimicrobium jeotgali</name>
    <dbReference type="NCBI Taxonomy" id="1230341"/>
    <lineage>
        <taxon>Bacteria</taxon>
        <taxon>Bacillati</taxon>
        <taxon>Bacillota</taxon>
        <taxon>Bacilli</taxon>
        <taxon>Bacillales</taxon>
        <taxon>Bacillaceae</taxon>
        <taxon>Salimicrobium</taxon>
    </lineage>
</organism>
<evidence type="ECO:0000313" key="4">
    <source>
        <dbReference type="Proteomes" id="UP000092654"/>
    </source>
</evidence>
<evidence type="ECO:0000313" key="2">
    <source>
        <dbReference type="EMBL" id="EKE30486.1"/>
    </source>
</evidence>
<name>K2FH87_9BACI</name>
<dbReference type="AlphaFoldDB" id="K2FH87"/>
<dbReference type="PATRIC" id="fig|1230341.3.peg.2741"/>
<dbReference type="Proteomes" id="UP000011746">
    <property type="component" value="Unassembled WGS sequence"/>
</dbReference>
<dbReference type="EMBL" id="AMPQ01000045">
    <property type="protein sequence ID" value="EKE30486.1"/>
    <property type="molecule type" value="Genomic_DNA"/>
</dbReference>
<dbReference type="Proteomes" id="UP000092654">
    <property type="component" value="Chromosome"/>
</dbReference>
<reference evidence="2 3" key="1">
    <citation type="journal article" date="2012" name="J. Bacteriol.">
        <title>Draft Genome Sequence of Salimicrobium sp. Strain MJ3, Isolated from Myulchi-Jeot, Korean Fermented Seafood.</title>
        <authorList>
            <person name="Lee S.H."/>
            <person name="Jung J.Y."/>
            <person name="Jeon C.O."/>
        </authorList>
    </citation>
    <scope>NUCLEOTIDE SEQUENCE [LARGE SCALE GENOMIC DNA]</scope>
    <source>
        <strain evidence="2 3">MJ3</strain>
    </source>
</reference>
<dbReference type="KEGG" id="sje:AAV35_012700"/>
<reference evidence="4" key="2">
    <citation type="submission" date="2015-06" db="EMBL/GenBank/DDBJ databases">
        <title>Salimicrobium jeotgali MJ3, isolated from Myulchi jeot, a traditional Korean fermented seafood.</title>
        <authorList>
            <person name="Kim K.H."/>
            <person name="Jeon C.O."/>
            <person name="Jin H.M."/>
        </authorList>
    </citation>
    <scope>NUCLEOTIDE SEQUENCE [LARGE SCALE GENOMIC DNA]</scope>
    <source>
        <strain evidence="4">MJ3</strain>
    </source>
</reference>
<evidence type="ECO:0000313" key="3">
    <source>
        <dbReference type="Proteomes" id="UP000011746"/>
    </source>
</evidence>
<dbReference type="RefSeq" id="WP_008592671.1">
    <property type="nucleotide sequence ID" value="NZ_AMPQ01000045.1"/>
</dbReference>
<dbReference type="EMBL" id="CP011361">
    <property type="protein sequence ID" value="AKG05525.1"/>
    <property type="molecule type" value="Genomic_DNA"/>
</dbReference>
<reference evidence="1" key="3">
    <citation type="submission" date="2016-11" db="EMBL/GenBank/DDBJ databases">
        <title>Salimicrobium jeotgali MJ3, isolated from Myulchi jeot, a traditional Korean fermented seafood.</title>
        <authorList>
            <person name="Kim K.H."/>
            <person name="Jeon C.O."/>
            <person name="Jin H.M."/>
        </authorList>
    </citation>
    <scope>NUCLEOTIDE SEQUENCE</scope>
    <source>
        <strain evidence="1">MJ3</strain>
    </source>
</reference>